<evidence type="ECO:0000313" key="3">
    <source>
        <dbReference type="Proteomes" id="UP000014809"/>
    </source>
</evidence>
<accession>S4XEP5</accession>
<evidence type="ECO:0000256" key="1">
    <source>
        <dbReference type="SAM" id="Phobius"/>
    </source>
</evidence>
<reference evidence="2 3" key="1">
    <citation type="submission" date="2012-06" db="EMBL/GenBank/DDBJ databases">
        <title>Complete genome sequence of Corynebacterium terpenotabidum Y-11 (=DSM 44721).</title>
        <authorList>
            <person name="Ruckert C."/>
            <person name="Albersmeier A."/>
            <person name="Al-Dilaimi A."/>
            <person name="Szczepanowski R."/>
            <person name="Kalinowski J."/>
        </authorList>
    </citation>
    <scope>NUCLEOTIDE SEQUENCE [LARGE SCALE GENOMIC DNA]</scope>
    <source>
        <strain evidence="2 3">Y-11</strain>
    </source>
</reference>
<protein>
    <recommendedName>
        <fullName evidence="4">Alkaline shock response membrane anchor protein AmaP</fullName>
    </recommendedName>
</protein>
<keyword evidence="1" id="KW-0812">Transmembrane</keyword>
<dbReference type="Proteomes" id="UP000014809">
    <property type="component" value="Chromosome"/>
</dbReference>
<dbReference type="HOGENOM" id="CLU_122387_1_0_11"/>
<gene>
    <name evidence="2" type="ORF">A606_09890</name>
</gene>
<keyword evidence="3" id="KW-1185">Reference proteome</keyword>
<sequence>MNRGKAAFDRIITFLLFLVFTALAVWGIGLAADAPFAHRISDYADRDFWRTLPDRENYEDILRITALVLLVLGLLLIMVNIERKRLGRTTSPASGTAGLIQLHPADLASAVAQSLEHVPGVRSATCRAIQDRSTDVLEIRMRTTAEVDIAALREACSTAAADIAAALPGLDIRPRFLLQADQVHQDS</sequence>
<proteinExistence type="predicted"/>
<name>S4XEP5_9CORY</name>
<keyword evidence="1" id="KW-1133">Transmembrane helix</keyword>
<evidence type="ECO:0000313" key="2">
    <source>
        <dbReference type="EMBL" id="AGP31617.1"/>
    </source>
</evidence>
<evidence type="ECO:0008006" key="4">
    <source>
        <dbReference type="Google" id="ProtNLM"/>
    </source>
</evidence>
<feature type="transmembrane region" description="Helical" evidence="1">
    <location>
        <begin position="61"/>
        <end position="81"/>
    </location>
</feature>
<dbReference type="EMBL" id="CP003696">
    <property type="protein sequence ID" value="AGP31617.1"/>
    <property type="molecule type" value="Genomic_DNA"/>
</dbReference>
<dbReference type="AlphaFoldDB" id="S4XEP5"/>
<dbReference type="STRING" id="1200352.A606_09890"/>
<dbReference type="OrthoDB" id="4427298at2"/>
<keyword evidence="1" id="KW-0472">Membrane</keyword>
<dbReference type="PATRIC" id="fig|1200352.3.peg.2013"/>
<dbReference type="KEGG" id="cter:A606_09890"/>
<dbReference type="RefSeq" id="WP_020441969.1">
    <property type="nucleotide sequence ID" value="NC_021663.1"/>
</dbReference>
<organism evidence="2 3">
    <name type="scientific">Corynebacterium terpenotabidum Y-11</name>
    <dbReference type="NCBI Taxonomy" id="1200352"/>
    <lineage>
        <taxon>Bacteria</taxon>
        <taxon>Bacillati</taxon>
        <taxon>Actinomycetota</taxon>
        <taxon>Actinomycetes</taxon>
        <taxon>Mycobacteriales</taxon>
        <taxon>Corynebacteriaceae</taxon>
        <taxon>Corynebacterium</taxon>
    </lineage>
</organism>